<dbReference type="Proteomes" id="UP000794436">
    <property type="component" value="Unassembled WGS sequence"/>
</dbReference>
<dbReference type="AlphaFoldDB" id="A0A8K1C9R5"/>
<evidence type="ECO:0000313" key="2">
    <source>
        <dbReference type="EMBL" id="TMW59074.1"/>
    </source>
</evidence>
<name>A0A8K1C9R5_PYTOL</name>
<feature type="compositionally biased region" description="Basic and acidic residues" evidence="1">
    <location>
        <begin position="67"/>
        <end position="85"/>
    </location>
</feature>
<dbReference type="EMBL" id="SPLM01000110">
    <property type="protein sequence ID" value="TMW59074.1"/>
    <property type="molecule type" value="Genomic_DNA"/>
</dbReference>
<sequence length="455" mass="51705">MEDAKDWFHDAIYADSDDEAAALVHVIGKSRGDDEPVDAKDDKSATDGGEDPYAALSPRTRRKRKNRDQMRAARQRERETMDRLRRTVERLEVRYQEMQHQKEHQDVPERTLAPPVATSNNAHEPQAYVELLAVSSQLKEENFHLKQTLHEKHKLQETLERVVTDHTESTRDTQELLRLSDQFQGSTAIASTPAKTLSGEDAPGSHWADSFNEIPEEEIWKRIAGMHQEMAHLRGSMRDRTTSATIVVDDGRSSMSPLSEDDLSSSGTESPSPSAPLPSFCGWDVRHRIQGTGLFFTFEKAFTHMTAYNAMDRMWLNERGMQSYRDRQNLATQSLHIVQNVNDDTYIFQRRMLHPSTRRPVITTYLRFRQTSPQGFIIGSTSINDLQDAAVWAAQLLLWTEFIPLAGNGGCIVRMTGRTNLDSPANAHRYVAEVIVSLLRWENLNIGPMFTLTAT</sequence>
<comment type="caution">
    <text evidence="2">The sequence shown here is derived from an EMBL/GenBank/DDBJ whole genome shotgun (WGS) entry which is preliminary data.</text>
</comment>
<feature type="region of interest" description="Disordered" evidence="1">
    <location>
        <begin position="190"/>
        <end position="210"/>
    </location>
</feature>
<proteinExistence type="predicted"/>
<accession>A0A8K1C9R5</accession>
<evidence type="ECO:0000256" key="1">
    <source>
        <dbReference type="SAM" id="MobiDB-lite"/>
    </source>
</evidence>
<organism evidence="2 3">
    <name type="scientific">Pythium oligandrum</name>
    <name type="common">Mycoparasitic fungus</name>
    <dbReference type="NCBI Taxonomy" id="41045"/>
    <lineage>
        <taxon>Eukaryota</taxon>
        <taxon>Sar</taxon>
        <taxon>Stramenopiles</taxon>
        <taxon>Oomycota</taxon>
        <taxon>Peronosporomycetes</taxon>
        <taxon>Pythiales</taxon>
        <taxon>Pythiaceae</taxon>
        <taxon>Pythium</taxon>
    </lineage>
</organism>
<reference evidence="2" key="1">
    <citation type="submission" date="2019-03" db="EMBL/GenBank/DDBJ databases">
        <title>Long read genome sequence of the mycoparasitic Pythium oligandrum ATCC 38472 isolated from sugarbeet rhizosphere.</title>
        <authorList>
            <person name="Gaulin E."/>
        </authorList>
    </citation>
    <scope>NUCLEOTIDE SEQUENCE</scope>
    <source>
        <strain evidence="2">ATCC 38472_TT</strain>
    </source>
</reference>
<feature type="region of interest" description="Disordered" evidence="1">
    <location>
        <begin position="27"/>
        <end position="85"/>
    </location>
</feature>
<dbReference type="OrthoDB" id="167464at2759"/>
<dbReference type="CDD" id="cd14686">
    <property type="entry name" value="bZIP"/>
    <property type="match status" value="1"/>
</dbReference>
<feature type="region of interest" description="Disordered" evidence="1">
    <location>
        <begin position="234"/>
        <end position="276"/>
    </location>
</feature>
<evidence type="ECO:0008006" key="4">
    <source>
        <dbReference type="Google" id="ProtNLM"/>
    </source>
</evidence>
<evidence type="ECO:0000313" key="3">
    <source>
        <dbReference type="Proteomes" id="UP000794436"/>
    </source>
</evidence>
<keyword evidence="3" id="KW-1185">Reference proteome</keyword>
<feature type="compositionally biased region" description="Basic and acidic residues" evidence="1">
    <location>
        <begin position="30"/>
        <end position="45"/>
    </location>
</feature>
<protein>
    <recommendedName>
        <fullName evidence="4">BZIP domain-containing protein</fullName>
    </recommendedName>
</protein>
<gene>
    <name evidence="2" type="ORF">Poli38472_007219</name>
</gene>